<reference evidence="4" key="1">
    <citation type="submission" date="2018-06" db="EMBL/GenBank/DDBJ databases">
        <title>Paenibacillus xerothermodurans sp. nov. an extremely dry heat resistant spore forming bacterium isolated from the soil of Cape Canaveral, Florida.</title>
        <authorList>
            <person name="Seuylemezian A."/>
            <person name="Kaur N."/>
            <person name="Patil P."/>
            <person name="Patil P."/>
            <person name="Mayilraj S."/>
            <person name="Vaishampayan P."/>
        </authorList>
    </citation>
    <scope>NUCLEOTIDE SEQUENCE [LARGE SCALE GENOMIC DNA]</scope>
    <source>
        <strain evidence="4">ATCC 27380</strain>
    </source>
</reference>
<dbReference type="SUPFAM" id="SSF50685">
    <property type="entry name" value="Barwin-like endoglucanases"/>
    <property type="match status" value="1"/>
</dbReference>
<evidence type="ECO:0000313" key="5">
    <source>
        <dbReference type="Proteomes" id="UP000214746"/>
    </source>
</evidence>
<gene>
    <name evidence="4" type="ORF">CBW46_014755</name>
</gene>
<dbReference type="PANTHER" id="PTHR39160:SF4">
    <property type="entry name" value="RESUSCITATION-PROMOTING FACTOR RPFB"/>
    <property type="match status" value="1"/>
</dbReference>
<dbReference type="Pfam" id="PF06725">
    <property type="entry name" value="3D"/>
    <property type="match status" value="1"/>
</dbReference>
<dbReference type="Proteomes" id="UP000214746">
    <property type="component" value="Unassembled WGS sequence"/>
</dbReference>
<dbReference type="OrthoDB" id="9798935at2"/>
<comment type="caution">
    <text evidence="4">The sequence shown here is derived from an EMBL/GenBank/DDBJ whole genome shotgun (WGS) entry which is preliminary data.</text>
</comment>
<name>A0A2W1N8I1_PAEXE</name>
<evidence type="ECO:0000259" key="3">
    <source>
        <dbReference type="PROSITE" id="PS51782"/>
    </source>
</evidence>
<keyword evidence="1" id="KW-0732">Signal</keyword>
<organism evidence="4 5">
    <name type="scientific">Paenibacillus xerothermodurans</name>
    <dbReference type="NCBI Taxonomy" id="1977292"/>
    <lineage>
        <taxon>Bacteria</taxon>
        <taxon>Bacillati</taxon>
        <taxon>Bacillota</taxon>
        <taxon>Bacilli</taxon>
        <taxon>Bacillales</taxon>
        <taxon>Paenibacillaceae</taxon>
        <taxon>Paenibacillus</taxon>
    </lineage>
</organism>
<accession>A0A2W1N8I1</accession>
<dbReference type="InterPro" id="IPR036908">
    <property type="entry name" value="RlpA-like_sf"/>
</dbReference>
<dbReference type="CDD" id="cd14667">
    <property type="entry name" value="3D_containing_proteins"/>
    <property type="match status" value="1"/>
</dbReference>
<dbReference type="SMART" id="SM00257">
    <property type="entry name" value="LysM"/>
    <property type="match status" value="1"/>
</dbReference>
<dbReference type="Gene3D" id="2.40.40.10">
    <property type="entry name" value="RlpA-like domain"/>
    <property type="match status" value="1"/>
</dbReference>
<dbReference type="InterPro" id="IPR036779">
    <property type="entry name" value="LysM_dom_sf"/>
</dbReference>
<keyword evidence="5" id="KW-1185">Reference proteome</keyword>
<dbReference type="InterPro" id="IPR010611">
    <property type="entry name" value="3D_dom"/>
</dbReference>
<dbReference type="InterPro" id="IPR059180">
    <property type="entry name" value="3D_YorM"/>
</dbReference>
<protein>
    <submittedName>
        <fullName evidence="4">LysM peptidoglycan-binding domain-containing protein</fullName>
    </submittedName>
</protein>
<dbReference type="InterPro" id="IPR018392">
    <property type="entry name" value="LysM"/>
</dbReference>
<dbReference type="Gene3D" id="3.10.350.10">
    <property type="entry name" value="LysM domain"/>
    <property type="match status" value="1"/>
</dbReference>
<dbReference type="GO" id="GO:0004553">
    <property type="term" value="F:hydrolase activity, hydrolyzing O-glycosyl compounds"/>
    <property type="evidence" value="ECO:0007669"/>
    <property type="project" value="InterPro"/>
</dbReference>
<dbReference type="GO" id="GO:0009254">
    <property type="term" value="P:peptidoglycan turnover"/>
    <property type="evidence" value="ECO:0007669"/>
    <property type="project" value="InterPro"/>
</dbReference>
<dbReference type="EMBL" id="NHRJ02000009">
    <property type="protein sequence ID" value="PZE20204.1"/>
    <property type="molecule type" value="Genomic_DNA"/>
</dbReference>
<dbReference type="SUPFAM" id="SSF54106">
    <property type="entry name" value="LysM domain"/>
    <property type="match status" value="1"/>
</dbReference>
<evidence type="ECO:0000256" key="2">
    <source>
        <dbReference type="SAM" id="MobiDB-lite"/>
    </source>
</evidence>
<dbReference type="CDD" id="cd00118">
    <property type="entry name" value="LysM"/>
    <property type="match status" value="1"/>
</dbReference>
<dbReference type="GO" id="GO:0019867">
    <property type="term" value="C:outer membrane"/>
    <property type="evidence" value="ECO:0007669"/>
    <property type="project" value="InterPro"/>
</dbReference>
<dbReference type="Pfam" id="PF01476">
    <property type="entry name" value="LysM"/>
    <property type="match status" value="1"/>
</dbReference>
<dbReference type="InterPro" id="IPR051933">
    <property type="entry name" value="Resuscitation_pf_RpfB"/>
</dbReference>
<proteinExistence type="predicted"/>
<feature type="domain" description="LysM" evidence="3">
    <location>
        <begin position="59"/>
        <end position="103"/>
    </location>
</feature>
<evidence type="ECO:0000256" key="1">
    <source>
        <dbReference type="ARBA" id="ARBA00022729"/>
    </source>
</evidence>
<dbReference type="PANTHER" id="PTHR39160">
    <property type="entry name" value="CELL WALL-BINDING PROTEIN YOCH"/>
    <property type="match status" value="1"/>
</dbReference>
<sequence length="226" mass="23792">MGVSLHADAYHASSDEAQHITELASAPMHCPCGLPNDADSSDEQLPVAEAQPAPPPQPLHYVVNRGDTLSKIARDFDVSVAALMMENNISNANVLTVGQRLIVPDADAAIVLPDGQFKSIERVLSSTLTAYTAGVESTGKTPESPQYGITFSGSKAEEGRTIAVDPDIIPLGTKVYIDGIGVRTAEDTGSAVKGARIDVFMNDVGEAINFGVKPNVKVYVLSTESI</sequence>
<feature type="region of interest" description="Disordered" evidence="2">
    <location>
        <begin position="31"/>
        <end position="58"/>
    </location>
</feature>
<evidence type="ECO:0000313" key="4">
    <source>
        <dbReference type="EMBL" id="PZE20204.1"/>
    </source>
</evidence>
<dbReference type="AlphaFoldDB" id="A0A2W1N8I1"/>
<dbReference type="PROSITE" id="PS51782">
    <property type="entry name" value="LYSM"/>
    <property type="match status" value="1"/>
</dbReference>